<keyword evidence="6 9" id="KW-0234">DNA repair</keyword>
<dbReference type="CDD" id="cd22999">
    <property type="entry name" value="SAP_SLX4"/>
    <property type="match status" value="1"/>
</dbReference>
<keyword evidence="5 9" id="KW-0233">DNA recombination</keyword>
<sequence>MALYDSLVILSSSPEFPPICDLIPKPAKNPLRSGRHAAPIPEGAPTTFSSAAELWKTPRPQEPDHHNAQAPEQPAASATEPLPAAPKSAVTAAAPDKQRKAGGKREPKRVGGKKAATSVESGAMDSMQLPPTEGPAMTPAKKAARKPRASKKTDTAQTTLPKGKVTKPAAKSGQAKKTSETVSRHFAVQEAASAPVTGADSAAINPVVPEPAMARRTDWTPPRETTSCCPATSATKELLSSSGPPRPNIFKTLHDDYGCTAEIRPSAPAYSDVLGKRKLIETVAAPGRQKTPQQSPIKPKAAKKKPRTLTELATAAYRLPEASDASAGGSREGSLPGDTGSTNLQSATAGKTTAKGKNAKKPSKPKANATKKKEPLRPLLLSPTSAMRQVAKQDFVFGTASQLAAEDDPELLRALHEAMKVSNQPDNDPFCCSSPIAGDLAIRRKGGGGLWAAGARFDDDVVDLEVLDLTRSSPLSVARVLGREPAAEKEQVQSNEKSCIDVDMSDGSFERNDTPPVRPASPALPSVVPVVPEIVLIDDSSPLVPERPQTPVPQTDFEPPPSNQEQLLLSQPNSPQLQPPRPHFELYTDARLAREVASYGFKAIKKRGAAIALLNKCWESQHKITLGTTVSQSAMSTTAANAAGSPKPRGRPKKSAEPTAASKPAKETNEAQSVAVATPRRRGKPKKTATSDAAATLAPTRDSAPADAGQPEPVPAKKARGRPRKDAAVATAKTSRKASSPKPTTTSSQSKRPPVIEIPDSDLDDSIPSTPSSSHSRQDDEDDGIFSSPPAIDLSLTEDLDSPSANDTAVPTTREEELFRSITQAVITAPRSADASDPSWHEKILMYDPVILEDLTTWLNAGQLDRVGYDGEVTPAEVKKWCESKSVCCLWRENLRGRERKRL</sequence>
<gene>
    <name evidence="9" type="primary">SLX4</name>
    <name evidence="11" type="ORF">VTJ49DRAFT_2540</name>
</gene>
<comment type="caution">
    <text evidence="11">The sequence shown here is derived from an EMBL/GenBank/DDBJ whole genome shotgun (WGS) entry which is preliminary data.</text>
</comment>
<dbReference type="Pfam" id="PF09494">
    <property type="entry name" value="Slx4"/>
    <property type="match status" value="1"/>
</dbReference>
<evidence type="ECO:0000256" key="7">
    <source>
        <dbReference type="ARBA" id="ARBA00023242"/>
    </source>
</evidence>
<comment type="subunit">
    <text evidence="9">Forms a heterodimer with SLX1.</text>
</comment>
<keyword evidence="3 9" id="KW-0597">Phosphoprotein</keyword>
<feature type="region of interest" description="Disordered" evidence="10">
    <location>
        <begin position="632"/>
        <end position="815"/>
    </location>
</feature>
<feature type="compositionally biased region" description="Low complexity" evidence="10">
    <location>
        <begin position="347"/>
        <end position="356"/>
    </location>
</feature>
<feature type="region of interest" description="Disordered" evidence="10">
    <location>
        <begin position="484"/>
        <end position="524"/>
    </location>
</feature>
<dbReference type="HAMAP" id="MF_03110">
    <property type="entry name" value="Endonuc_su_Slx4"/>
    <property type="match status" value="1"/>
</dbReference>
<evidence type="ECO:0000256" key="10">
    <source>
        <dbReference type="SAM" id="MobiDB-lite"/>
    </source>
</evidence>
<keyword evidence="7 9" id="KW-0539">Nucleus</keyword>
<feature type="region of interest" description="Disordered" evidence="10">
    <location>
        <begin position="283"/>
        <end position="380"/>
    </location>
</feature>
<dbReference type="InterPro" id="IPR018574">
    <property type="entry name" value="Structure-sp_endonuc_su_Slx4"/>
</dbReference>
<dbReference type="SMART" id="SM00384">
    <property type="entry name" value="AT_hook"/>
    <property type="match status" value="3"/>
</dbReference>
<evidence type="ECO:0000256" key="9">
    <source>
        <dbReference type="HAMAP-Rule" id="MF_03110"/>
    </source>
</evidence>
<evidence type="ECO:0000256" key="5">
    <source>
        <dbReference type="ARBA" id="ARBA00023172"/>
    </source>
</evidence>
<dbReference type="Proteomes" id="UP001583172">
    <property type="component" value="Unassembled WGS sequence"/>
</dbReference>
<evidence type="ECO:0000256" key="1">
    <source>
        <dbReference type="ARBA" id="ARBA00004123"/>
    </source>
</evidence>
<protein>
    <recommendedName>
        <fullName evidence="8 9">Structure-specific endonuclease subunit SLX4</fullName>
    </recommendedName>
</protein>
<evidence type="ECO:0000256" key="2">
    <source>
        <dbReference type="ARBA" id="ARBA00006661"/>
    </source>
</evidence>
<feature type="region of interest" description="Disordered" evidence="10">
    <location>
        <begin position="24"/>
        <end position="183"/>
    </location>
</feature>
<comment type="PTM">
    <text evidence="9">Phosphorylated in response to DNA damage.</text>
</comment>
<proteinExistence type="inferred from homology"/>
<dbReference type="InterPro" id="IPR017956">
    <property type="entry name" value="AT_hook_DNA-bd_motif"/>
</dbReference>
<comment type="similarity">
    <text evidence="2 9">Belongs to the SLX4 family.</text>
</comment>
<feature type="region of interest" description="Disordered" evidence="10">
    <location>
        <begin position="202"/>
        <end position="247"/>
    </location>
</feature>
<evidence type="ECO:0000313" key="11">
    <source>
        <dbReference type="EMBL" id="KAL1838542.1"/>
    </source>
</evidence>
<feature type="compositionally biased region" description="Low complexity" evidence="10">
    <location>
        <begin position="85"/>
        <end position="95"/>
    </location>
</feature>
<evidence type="ECO:0000256" key="8">
    <source>
        <dbReference type="ARBA" id="ARBA00029496"/>
    </source>
</evidence>
<evidence type="ECO:0000313" key="12">
    <source>
        <dbReference type="Proteomes" id="UP001583172"/>
    </source>
</evidence>
<keyword evidence="12" id="KW-1185">Reference proteome</keyword>
<dbReference type="InterPro" id="IPR027784">
    <property type="entry name" value="Slx4_ascomycetes"/>
</dbReference>
<feature type="compositionally biased region" description="Low complexity" evidence="10">
    <location>
        <begin position="728"/>
        <end position="753"/>
    </location>
</feature>
<feature type="region of interest" description="Disordered" evidence="10">
    <location>
        <begin position="539"/>
        <end position="582"/>
    </location>
</feature>
<reference evidence="11 12" key="1">
    <citation type="journal article" date="2024" name="Commun. Biol.">
        <title>Comparative genomic analysis of thermophilic fungi reveals convergent evolutionary adaptations and gene losses.</title>
        <authorList>
            <person name="Steindorff A.S."/>
            <person name="Aguilar-Pontes M.V."/>
            <person name="Robinson A.J."/>
            <person name="Andreopoulos B."/>
            <person name="LaButti K."/>
            <person name="Kuo A."/>
            <person name="Mondo S."/>
            <person name="Riley R."/>
            <person name="Otillar R."/>
            <person name="Haridas S."/>
            <person name="Lipzen A."/>
            <person name="Grimwood J."/>
            <person name="Schmutz J."/>
            <person name="Clum A."/>
            <person name="Reid I.D."/>
            <person name="Moisan M.C."/>
            <person name="Butler G."/>
            <person name="Nguyen T.T.M."/>
            <person name="Dewar K."/>
            <person name="Conant G."/>
            <person name="Drula E."/>
            <person name="Henrissat B."/>
            <person name="Hansel C."/>
            <person name="Singer S."/>
            <person name="Hutchinson M.I."/>
            <person name="de Vries R.P."/>
            <person name="Natvig D.O."/>
            <person name="Powell A.J."/>
            <person name="Tsang A."/>
            <person name="Grigoriev I.V."/>
        </authorList>
    </citation>
    <scope>NUCLEOTIDE SEQUENCE [LARGE SCALE GENOMIC DNA]</scope>
    <source>
        <strain evidence="11 12">CBS 620.91</strain>
    </source>
</reference>
<keyword evidence="4 9" id="KW-0227">DNA damage</keyword>
<organism evidence="11 12">
    <name type="scientific">Humicola insolens</name>
    <name type="common">Soft-rot fungus</name>
    <dbReference type="NCBI Taxonomy" id="85995"/>
    <lineage>
        <taxon>Eukaryota</taxon>
        <taxon>Fungi</taxon>
        <taxon>Dikarya</taxon>
        <taxon>Ascomycota</taxon>
        <taxon>Pezizomycotina</taxon>
        <taxon>Sordariomycetes</taxon>
        <taxon>Sordariomycetidae</taxon>
        <taxon>Sordariales</taxon>
        <taxon>Chaetomiaceae</taxon>
        <taxon>Mycothermus</taxon>
    </lineage>
</organism>
<feature type="compositionally biased region" description="Low complexity" evidence="10">
    <location>
        <begin position="563"/>
        <end position="576"/>
    </location>
</feature>
<feature type="compositionally biased region" description="Basic and acidic residues" evidence="10">
    <location>
        <begin position="96"/>
        <end position="109"/>
    </location>
</feature>
<dbReference type="EMBL" id="JAZGSY010000208">
    <property type="protein sequence ID" value="KAL1838542.1"/>
    <property type="molecule type" value="Genomic_DNA"/>
</dbReference>
<feature type="compositionally biased region" description="Low complexity" evidence="10">
    <location>
        <begin position="766"/>
        <end position="775"/>
    </location>
</feature>
<dbReference type="PRINTS" id="PR00929">
    <property type="entry name" value="ATHOOK"/>
</dbReference>
<accession>A0ABR3V9U2</accession>
<name>A0ABR3V9U2_HUMIN</name>
<evidence type="ECO:0000256" key="3">
    <source>
        <dbReference type="ARBA" id="ARBA00022553"/>
    </source>
</evidence>
<evidence type="ECO:0000256" key="6">
    <source>
        <dbReference type="ARBA" id="ARBA00023204"/>
    </source>
</evidence>
<comment type="function">
    <text evidence="9">Regulatory subunit of the SLX1-SLX4 structure-specific endonuclease that resolves DNA secondary structures generated during DNA repair and recombination. Has endonuclease activity towards branched DNA substrates, introducing single-strand cuts in duplex DNA close to junctions with ss-DNA.</text>
</comment>
<feature type="compositionally biased region" description="Polar residues" evidence="10">
    <location>
        <begin position="223"/>
        <end position="243"/>
    </location>
</feature>
<comment type="subcellular location">
    <subcellularLocation>
        <location evidence="1 9">Nucleus</location>
    </subcellularLocation>
</comment>
<evidence type="ECO:0000256" key="4">
    <source>
        <dbReference type="ARBA" id="ARBA00022763"/>
    </source>
</evidence>